<feature type="transmembrane region" description="Helical" evidence="6">
    <location>
        <begin position="48"/>
        <end position="71"/>
    </location>
</feature>
<keyword evidence="9" id="KW-1185">Reference proteome</keyword>
<keyword evidence="2" id="KW-1003">Cell membrane</keyword>
<feature type="transmembrane region" description="Helical" evidence="6">
    <location>
        <begin position="400"/>
        <end position="421"/>
    </location>
</feature>
<feature type="transmembrane region" description="Helical" evidence="6">
    <location>
        <begin position="192"/>
        <end position="212"/>
    </location>
</feature>
<dbReference type="EMBL" id="JAGGLM010000009">
    <property type="protein sequence ID" value="MBP2033020.1"/>
    <property type="molecule type" value="Genomic_DNA"/>
</dbReference>
<proteinExistence type="predicted"/>
<dbReference type="PANTHER" id="PTHR30619:SF1">
    <property type="entry name" value="RECOMBINATION PROTEIN 2"/>
    <property type="match status" value="1"/>
</dbReference>
<feature type="domain" description="ComEC/Rec2-related protein" evidence="7">
    <location>
        <begin position="174"/>
        <end position="416"/>
    </location>
</feature>
<evidence type="ECO:0000313" key="9">
    <source>
        <dbReference type="Proteomes" id="UP001519307"/>
    </source>
</evidence>
<evidence type="ECO:0000256" key="3">
    <source>
        <dbReference type="ARBA" id="ARBA00022692"/>
    </source>
</evidence>
<protein>
    <submittedName>
        <fullName evidence="8">Competence protein ComEC</fullName>
    </submittedName>
</protein>
<dbReference type="Pfam" id="PF03772">
    <property type="entry name" value="Competence"/>
    <property type="match status" value="1"/>
</dbReference>
<evidence type="ECO:0000256" key="2">
    <source>
        <dbReference type="ARBA" id="ARBA00022475"/>
    </source>
</evidence>
<feature type="transmembrane region" description="Helical" evidence="6">
    <location>
        <begin position="428"/>
        <end position="447"/>
    </location>
</feature>
<evidence type="ECO:0000256" key="4">
    <source>
        <dbReference type="ARBA" id="ARBA00022989"/>
    </source>
</evidence>
<evidence type="ECO:0000259" key="7">
    <source>
        <dbReference type="Pfam" id="PF03772"/>
    </source>
</evidence>
<evidence type="ECO:0000313" key="8">
    <source>
        <dbReference type="EMBL" id="MBP2033020.1"/>
    </source>
</evidence>
<dbReference type="PROSITE" id="PS51257">
    <property type="entry name" value="PROKAR_LIPOPROTEIN"/>
    <property type="match status" value="1"/>
</dbReference>
<evidence type="ECO:0000256" key="1">
    <source>
        <dbReference type="ARBA" id="ARBA00004651"/>
    </source>
</evidence>
<dbReference type="NCBIfam" id="TIGR00360">
    <property type="entry name" value="ComEC_N-term"/>
    <property type="match status" value="1"/>
</dbReference>
<dbReference type="Proteomes" id="UP001519307">
    <property type="component" value="Unassembled WGS sequence"/>
</dbReference>
<sequence>MKRPLVFYSISTAIGCLSTMEFFNDFIVGMTIAVLFFIIYFFTLDRKFFIINAMFFILASFSFMCYFNMYLDTNEKIRVVQKKSYYFIGNFKGRKVILTGKTEKLEEGSRIEAYGSFEKNNDFSRGIIGRYTIKNYKPLKHDMIYYIYEYKKFIYNKFKNKIGEDRTALVMGICYGDTQYLTSDQNQEFQKLGVVHAVSVSGFHMAILYQFIECILGFKAAVIFSMLYVVFTGMSAATVRSFIMIFIFKMSKVFFREYDSLSSLSLAAIILIMAKPYNVVDIGFSLSFLATLGIILYYKKLSMKFYMLPKKLNESISITLASQIYSMPYIAFTIQNFSYGFILGNLFLLPLYSAIVVLGNVALIFSFLKQAFDLITIPLNMVLTASEGANSIILKFCPDIIYLSYEQGIIMLLLYMSYVLYKSGYKKIKYLPAAVLIAVFIQNYSFITEITFLNFKSGEAVILNNGSKKFMMCNYDSFSSKWVTNIRDSMNVDKIVTNPSQNYIYKLNNNSFLNINPENKDELIVKLCNNNEEINFVLDKQYESDIKTSDRNLIYIPKLRSDSSMSNGDVLDKSCSYVIIFNRAIKIK</sequence>
<comment type="subcellular location">
    <subcellularLocation>
        <location evidence="1">Cell membrane</location>
        <topology evidence="1">Multi-pass membrane protein</topology>
    </subcellularLocation>
</comment>
<feature type="transmembrane region" description="Helical" evidence="6">
    <location>
        <begin position="280"/>
        <end position="298"/>
    </location>
</feature>
<organism evidence="8 9">
    <name type="scientific">Clostridium algifaecis</name>
    <dbReference type="NCBI Taxonomy" id="1472040"/>
    <lineage>
        <taxon>Bacteria</taxon>
        <taxon>Bacillati</taxon>
        <taxon>Bacillota</taxon>
        <taxon>Clostridia</taxon>
        <taxon>Eubacteriales</taxon>
        <taxon>Clostridiaceae</taxon>
        <taxon>Clostridium</taxon>
    </lineage>
</organism>
<dbReference type="PANTHER" id="PTHR30619">
    <property type="entry name" value="DNA INTERNALIZATION/COMPETENCE PROTEIN COMEC/REC2"/>
    <property type="match status" value="1"/>
</dbReference>
<keyword evidence="3 6" id="KW-0812">Transmembrane</keyword>
<keyword evidence="5 6" id="KW-0472">Membrane</keyword>
<evidence type="ECO:0000256" key="5">
    <source>
        <dbReference type="ARBA" id="ARBA00023136"/>
    </source>
</evidence>
<comment type="caution">
    <text evidence="8">The sequence shown here is derived from an EMBL/GenBank/DDBJ whole genome shotgun (WGS) entry which is preliminary data.</text>
</comment>
<dbReference type="InterPro" id="IPR004477">
    <property type="entry name" value="ComEC_N"/>
</dbReference>
<evidence type="ECO:0000256" key="6">
    <source>
        <dbReference type="SAM" id="Phobius"/>
    </source>
</evidence>
<gene>
    <name evidence="8" type="ORF">J2Z42_001699</name>
</gene>
<accession>A0ABS4KTU1</accession>
<feature type="transmembrane region" description="Helical" evidence="6">
    <location>
        <begin position="218"/>
        <end position="246"/>
    </location>
</feature>
<dbReference type="InterPro" id="IPR052159">
    <property type="entry name" value="Competence_DNA_uptake"/>
</dbReference>
<feature type="transmembrane region" description="Helical" evidence="6">
    <location>
        <begin position="21"/>
        <end position="42"/>
    </location>
</feature>
<name>A0ABS4KTU1_9CLOT</name>
<feature type="transmembrane region" description="Helical" evidence="6">
    <location>
        <begin position="347"/>
        <end position="368"/>
    </location>
</feature>
<reference evidence="8 9" key="1">
    <citation type="submission" date="2021-03" db="EMBL/GenBank/DDBJ databases">
        <title>Genomic Encyclopedia of Type Strains, Phase IV (KMG-IV): sequencing the most valuable type-strain genomes for metagenomic binning, comparative biology and taxonomic classification.</title>
        <authorList>
            <person name="Goeker M."/>
        </authorList>
    </citation>
    <scope>NUCLEOTIDE SEQUENCE [LARGE SCALE GENOMIC DNA]</scope>
    <source>
        <strain evidence="8 9">DSM 28783</strain>
    </source>
</reference>
<keyword evidence="4 6" id="KW-1133">Transmembrane helix</keyword>